<dbReference type="EMBL" id="JARKNE010000007">
    <property type="protein sequence ID" value="KAK5819139.1"/>
    <property type="molecule type" value="Genomic_DNA"/>
</dbReference>
<reference evidence="1 2" key="1">
    <citation type="submission" date="2023-03" db="EMBL/GenBank/DDBJ databases">
        <title>WGS of Gossypium arboreum.</title>
        <authorList>
            <person name="Yu D."/>
        </authorList>
    </citation>
    <scope>NUCLEOTIDE SEQUENCE [LARGE SCALE GENOMIC DNA]</scope>
    <source>
        <tissue evidence="1">Leaf</tissue>
    </source>
</reference>
<comment type="caution">
    <text evidence="1">The sequence shown here is derived from an EMBL/GenBank/DDBJ whole genome shotgun (WGS) entry which is preliminary data.</text>
</comment>
<protein>
    <submittedName>
        <fullName evidence="1">Uncharacterized protein</fullName>
    </submittedName>
</protein>
<gene>
    <name evidence="1" type="ORF">PVK06_024101</name>
</gene>
<keyword evidence="2" id="KW-1185">Reference proteome</keyword>
<evidence type="ECO:0000313" key="1">
    <source>
        <dbReference type="EMBL" id="KAK5819139.1"/>
    </source>
</evidence>
<accession>A0ABR0PCV3</accession>
<sequence length="84" mass="9427">MCLIHSIVKGRKVDVGAMLHQEITDCAEDTVVEKEVATTEEEIIAIEEKVVKIEKEKEEDYIEKTVTAIESVGVNIDNLERARA</sequence>
<evidence type="ECO:0000313" key="2">
    <source>
        <dbReference type="Proteomes" id="UP001358586"/>
    </source>
</evidence>
<organism evidence="1 2">
    <name type="scientific">Gossypium arboreum</name>
    <name type="common">Tree cotton</name>
    <name type="synonym">Gossypium nanking</name>
    <dbReference type="NCBI Taxonomy" id="29729"/>
    <lineage>
        <taxon>Eukaryota</taxon>
        <taxon>Viridiplantae</taxon>
        <taxon>Streptophyta</taxon>
        <taxon>Embryophyta</taxon>
        <taxon>Tracheophyta</taxon>
        <taxon>Spermatophyta</taxon>
        <taxon>Magnoliopsida</taxon>
        <taxon>eudicotyledons</taxon>
        <taxon>Gunneridae</taxon>
        <taxon>Pentapetalae</taxon>
        <taxon>rosids</taxon>
        <taxon>malvids</taxon>
        <taxon>Malvales</taxon>
        <taxon>Malvaceae</taxon>
        <taxon>Malvoideae</taxon>
        <taxon>Gossypium</taxon>
    </lineage>
</organism>
<dbReference type="Proteomes" id="UP001358586">
    <property type="component" value="Chromosome 7"/>
</dbReference>
<proteinExistence type="predicted"/>
<name>A0ABR0PCV3_GOSAR</name>